<feature type="region of interest" description="Disordered" evidence="1">
    <location>
        <begin position="93"/>
        <end position="116"/>
    </location>
</feature>
<proteinExistence type="predicted"/>
<keyword evidence="3" id="KW-0347">Helicase</keyword>
<dbReference type="GO" id="GO:0004386">
    <property type="term" value="F:helicase activity"/>
    <property type="evidence" value="ECO:0007669"/>
    <property type="project" value="UniProtKB-KW"/>
</dbReference>
<dbReference type="Gene3D" id="3.40.50.300">
    <property type="entry name" value="P-loop containing nucleotide triphosphate hydrolases"/>
    <property type="match status" value="1"/>
</dbReference>
<dbReference type="PROSITE" id="PS51194">
    <property type="entry name" value="HELICASE_CTER"/>
    <property type="match status" value="1"/>
</dbReference>
<keyword evidence="3" id="KW-0067">ATP-binding</keyword>
<dbReference type="CDD" id="cd18785">
    <property type="entry name" value="SF2_C"/>
    <property type="match status" value="1"/>
</dbReference>
<dbReference type="SUPFAM" id="SSF52540">
    <property type="entry name" value="P-loop containing nucleoside triphosphate hydrolases"/>
    <property type="match status" value="1"/>
</dbReference>
<feature type="domain" description="Helicase C-terminal" evidence="2">
    <location>
        <begin position="873"/>
        <end position="1038"/>
    </location>
</feature>
<feature type="region of interest" description="Disordered" evidence="1">
    <location>
        <begin position="1176"/>
        <end position="1204"/>
    </location>
</feature>
<dbReference type="InterPro" id="IPR001650">
    <property type="entry name" value="Helicase_C-like"/>
</dbReference>
<evidence type="ECO:0000259" key="2">
    <source>
        <dbReference type="PROSITE" id="PS51194"/>
    </source>
</evidence>
<name>A0ABU8A1S9_9ACTN</name>
<protein>
    <submittedName>
        <fullName evidence="3">DISARM system helicase DrmA</fullName>
    </submittedName>
</protein>
<feature type="compositionally biased region" description="Polar residues" evidence="1">
    <location>
        <begin position="1"/>
        <end position="16"/>
    </location>
</feature>
<feature type="region of interest" description="Disordered" evidence="1">
    <location>
        <begin position="1"/>
        <end position="27"/>
    </location>
</feature>
<organism evidence="3 4">
    <name type="scientific">Streptomyces silvae</name>
    <dbReference type="NCBI Taxonomy" id="2803812"/>
    <lineage>
        <taxon>Bacteria</taxon>
        <taxon>Bacillati</taxon>
        <taxon>Actinomycetota</taxon>
        <taxon>Actinomycetes</taxon>
        <taxon>Kitasatosporales</taxon>
        <taxon>Streptomycetaceae</taxon>
        <taxon>Streptomyces</taxon>
    </lineage>
</organism>
<evidence type="ECO:0000313" key="4">
    <source>
        <dbReference type="Proteomes" id="UP001382181"/>
    </source>
</evidence>
<dbReference type="RefSeq" id="WP_319223862.1">
    <property type="nucleotide sequence ID" value="NZ_JARUMK010000001.1"/>
</dbReference>
<accession>A0ABU8A1S9</accession>
<keyword evidence="3" id="KW-0378">Hydrolase</keyword>
<dbReference type="Proteomes" id="UP001382181">
    <property type="component" value="Unassembled WGS sequence"/>
</dbReference>
<dbReference type="NCBIfam" id="NF038325">
    <property type="entry name" value="DISARM_DrmAS"/>
    <property type="match status" value="1"/>
</dbReference>
<keyword evidence="3" id="KW-0547">Nucleotide-binding</keyword>
<evidence type="ECO:0000256" key="1">
    <source>
        <dbReference type="SAM" id="MobiDB-lite"/>
    </source>
</evidence>
<dbReference type="InterPro" id="IPR027417">
    <property type="entry name" value="P-loop_NTPase"/>
</dbReference>
<dbReference type="Pfam" id="PF00271">
    <property type="entry name" value="Helicase_C"/>
    <property type="match status" value="1"/>
</dbReference>
<feature type="compositionally biased region" description="Polar residues" evidence="1">
    <location>
        <begin position="1190"/>
        <end position="1204"/>
    </location>
</feature>
<feature type="region of interest" description="Disordered" evidence="1">
    <location>
        <begin position="580"/>
        <end position="607"/>
    </location>
</feature>
<gene>
    <name evidence="3" type="primary">drmA</name>
    <name evidence="3" type="ORF">QBA37_13910</name>
</gene>
<keyword evidence="4" id="KW-1185">Reference proteome</keyword>
<dbReference type="SMART" id="SM00490">
    <property type="entry name" value="HELICc"/>
    <property type="match status" value="1"/>
</dbReference>
<evidence type="ECO:0000313" key="3">
    <source>
        <dbReference type="EMBL" id="MEH0560333.1"/>
    </source>
</evidence>
<comment type="caution">
    <text evidence="3">The sequence shown here is derived from an EMBL/GenBank/DDBJ whole genome shotgun (WGS) entry which is preliminary data.</text>
</comment>
<reference evidence="3 4" key="1">
    <citation type="submission" date="2023-04" db="EMBL/GenBank/DDBJ databases">
        <title>Genomic diversity of scab-causing Streptomyces spp. in the province of Quebec, Canada.</title>
        <authorList>
            <person name="Biessy A."/>
            <person name="Cadieux M."/>
            <person name="Ciotola M."/>
            <person name="Filion M."/>
        </authorList>
    </citation>
    <scope>NUCLEOTIDE SEQUENCE [LARGE SCALE GENOMIC DNA]</scope>
    <source>
        <strain evidence="3 4">B21-103</strain>
    </source>
</reference>
<dbReference type="EMBL" id="JARUMK010000001">
    <property type="protein sequence ID" value="MEH0560333.1"/>
    <property type="molecule type" value="Genomic_DNA"/>
</dbReference>
<sequence length="1204" mass="132175">MSQRPESPSRTGSTSAGPVLDAPSPQKLRDELADLVVTDLLGPIGGPEEELKGNPAEHYIIGRLAPGGVVVGGETRLSGMPLEPAQIDEAPLAGVPDAEEGDPDPASPNVPSLQPSSIGLTFRIDGDVDELQVHCSWAQYKPGPSKDPEYTGNRAAWHRTAHTGTVPVKLLADGTIETREVLPETFPGVVVRGRARMYEGDRLISIFLVNAQDVQGGSRNWLFQAELAVSGPPGSAPFLPRRATVRSGSDPAERAERRSLAMGYRFLPEFAVGHGTGVHAEPSQDDPMRASVITTAAAPSYEIPHTDVPDPLGPHDKDLVELQGLVLDMQVLSELSSDALHGALLPLVDGYRAWIERTRGDIDNPEARLEGFEVEARQNLGRAAEAADRIEAGIRLLHDGPALDAFRFANRAMWQQRVHTIAAADRRRDPDLPLDAAVLAADQPWNRSWRPFQLAFILLNLPSLADPGHSERTDEGRAALADLLWFPTGGGKTEAYLGLTAFTLAIRRRLPDLGGLDAEHGVAVLMRYTLRLLTIQQFQRAAALICACETIRRTDPTLWGTVPFRIGLWVGGSVTPNNTDQASTWLKDRRKDKGRGRRSRSGSPHQLTSCPWCGTKMDAGRDITVDTTLRRTFITCPDVFACPFGDGAFGVPADERGLPVLVVDEEIYRLPPSLVIATVDKFAQLPWKGETQTLFGQVSKRCTRHGYVTADAADSEWERHSHPAHPHHPAATTIEVSKVRPPDLVVQDELHLISGPLGSLTGLYEAAIDRLASWDVEPGRTVRPKVIASTATVRRAERQINDLFSRRTAVFPPPGLSADDNFFARRRDTKDKPGRRYVGICAQGVRTKSVAIRVYVAQLAAAELLHKRYGHTDLTDPYMTLVGYFNSLRDLGGMRRLVEDDISTRLTRADRRSLATRYIGEPAELTSRMSSDAIPDILEKLELTFTGTRKRGAARPIDVLLATNMIAVGVDVSRLGAMVVNNQPKSTAEYIQATSRVGRRAPGLVFTVLNWARPRDLSHYETFESFHATVYQHVEALSVTPFADRALDRGLTGVLTSLVRNLKQQYNGNRGAQSFDIRGELADHVVRSLQRRAEDVTDNTHTAQELVLRLKQRLDHWDHRRKAPGAVLGYATASRQADVTSLLKKPDGTRWQLMTCPTSLREVEPPVQLMFVGDVGQDPVTEPPFVPRSANDTSDSTETLWGQS</sequence>